<keyword evidence="3" id="KW-1185">Reference proteome</keyword>
<proteinExistence type="predicted"/>
<reference evidence="3" key="2">
    <citation type="journal article" date="2017" name="J. Anim. Genet.">
        <title>Multiple reference genome sequences of hot pepper reveal the massive evolution of plant disease resistance genes by retroduplication.</title>
        <authorList>
            <person name="Kim S."/>
            <person name="Park J."/>
            <person name="Yeom S.-I."/>
            <person name="Kim Y.-M."/>
            <person name="Seo E."/>
            <person name="Kim K.-T."/>
            <person name="Kim M.-S."/>
            <person name="Lee J.M."/>
            <person name="Cheong K."/>
            <person name="Shin H.-S."/>
            <person name="Kim S.-B."/>
            <person name="Han K."/>
            <person name="Lee J."/>
            <person name="Park M."/>
            <person name="Lee H.-A."/>
            <person name="Lee H.-Y."/>
            <person name="Lee Y."/>
            <person name="Oh S."/>
            <person name="Lee J.H."/>
            <person name="Choi E."/>
            <person name="Choi E."/>
            <person name="Lee S.E."/>
            <person name="Jeon J."/>
            <person name="Kim H."/>
            <person name="Choi G."/>
            <person name="Song H."/>
            <person name="Lee J."/>
            <person name="Lee S.-C."/>
            <person name="Kwon J.-K."/>
            <person name="Lee H.-Y."/>
            <person name="Koo N."/>
            <person name="Hong Y."/>
            <person name="Kim R.W."/>
            <person name="Kang W.-H."/>
            <person name="Huh J.H."/>
            <person name="Kang B.-C."/>
            <person name="Yang T.-J."/>
            <person name="Lee Y.-H."/>
            <person name="Bennetzen J.L."/>
            <person name="Choi D."/>
        </authorList>
    </citation>
    <scope>NUCLEOTIDE SEQUENCE [LARGE SCALE GENOMIC DNA]</scope>
    <source>
        <strain evidence="3">cv. PBC81</strain>
    </source>
</reference>
<feature type="compositionally biased region" description="Basic residues" evidence="1">
    <location>
        <begin position="227"/>
        <end position="244"/>
    </location>
</feature>
<dbReference type="Pfam" id="PF01107">
    <property type="entry name" value="MP"/>
    <property type="match status" value="1"/>
</dbReference>
<feature type="compositionally biased region" description="Basic residues" evidence="1">
    <location>
        <begin position="187"/>
        <end position="197"/>
    </location>
</feature>
<evidence type="ECO:0000313" key="2">
    <source>
        <dbReference type="EMBL" id="PHT26901.1"/>
    </source>
</evidence>
<dbReference type="InterPro" id="IPR051596">
    <property type="entry name" value="Caulimoviridae_Movement"/>
</dbReference>
<dbReference type="PANTHER" id="PTHR47599">
    <property type="entry name" value="CELL-TO-CELL MOVEMENT PROTEIN"/>
    <property type="match status" value="1"/>
</dbReference>
<evidence type="ECO:0000256" key="1">
    <source>
        <dbReference type="SAM" id="MobiDB-lite"/>
    </source>
</evidence>
<accession>A0A2G2V1L4</accession>
<dbReference type="AlphaFoldDB" id="A0A2G2V1L4"/>
<evidence type="ECO:0000313" key="3">
    <source>
        <dbReference type="Proteomes" id="UP000224567"/>
    </source>
</evidence>
<dbReference type="PANTHER" id="PTHR47599:SF4">
    <property type="entry name" value="POLYPROTEIN"/>
    <property type="match status" value="1"/>
</dbReference>
<dbReference type="STRING" id="33114.A0A2G2V1L4"/>
<feature type="region of interest" description="Disordered" evidence="1">
    <location>
        <begin position="180"/>
        <end position="295"/>
    </location>
</feature>
<organism evidence="2 3">
    <name type="scientific">Capsicum baccatum</name>
    <name type="common">Peruvian pepper</name>
    <dbReference type="NCBI Taxonomy" id="33114"/>
    <lineage>
        <taxon>Eukaryota</taxon>
        <taxon>Viridiplantae</taxon>
        <taxon>Streptophyta</taxon>
        <taxon>Embryophyta</taxon>
        <taxon>Tracheophyta</taxon>
        <taxon>Spermatophyta</taxon>
        <taxon>Magnoliopsida</taxon>
        <taxon>eudicotyledons</taxon>
        <taxon>Gunneridae</taxon>
        <taxon>Pentapetalae</taxon>
        <taxon>asterids</taxon>
        <taxon>lamiids</taxon>
        <taxon>Solanales</taxon>
        <taxon>Solanaceae</taxon>
        <taxon>Solanoideae</taxon>
        <taxon>Capsiceae</taxon>
        <taxon>Capsicum</taxon>
    </lineage>
</organism>
<dbReference type="InterPro" id="IPR028919">
    <property type="entry name" value="Viral_movement"/>
</dbReference>
<sequence length="780" mass="86948">MPQLEVFVTVECNAGDASNDERRLTYSGLPWWCLCQVGYPCTVAPRQLGTVAPRHRGVMAPSHQGTKAPWHQGTVAPRHRGTMVPWHQGGAAPWYRGTQAPWHHGTVSPWHTRTVASWHQGTYAPWRHGTKARRHRGTMAPWHQGGAVPWHHGTQAPWRHGTKAPWRHGAMAPWHPRRHGAMEPRHQGTKAPRHHGTKAPWRQGTAAPWRQGTAAPWRQGTAAPWRHGTKAPRRHGAMAPRHRGAMAPWHRGTMAPRHRGTMAPRHRGTMAPRHRGTMAPWHRGTAAKSKERKPTFDHPNIFPTFIHPPRRCILIFLHIRYFGRGGAFVRAASTGCCSRGKLQGLHACGRGQSAAPVHEPQRAFISSAPPTGGLSYQAGLASALQRPHGQQRTASIAGRWGRCRACIDGAFGRTTRELCSARAVRHYQVLSIAFLPSRFVRGANRKAALASHDSLASSCDVVVRERQSGFLDAADAVGMGPSSAPICPVRRSLQTTVALTLNPSAPPRAGRAHATLVSLKECSVSLWTVCLNMNSHIKNTVNLSSQATPIATIENDLQNWSIPEESFNTIYQIGKFSFLKKHNIKTSESTVAINNSLEIIQLFNELDINRFKHQFNYLHVGLVQVAIKPLFRQGLDIPVCAILRDARLLNFDDSLLGVIQSNLADGPVYFNCYPNFSVDINDPNIMDVLTLNVKTKNMNSKENTREIAIIYRVYYRLMGTTLAPKGRFTSPKGVTTLMEANKYRSTVFVPKALVWDDILRSNDWHFENITQPIRIYSEKS</sequence>
<dbReference type="EMBL" id="MLFT02000596">
    <property type="protein sequence ID" value="PHT26901.1"/>
    <property type="molecule type" value="Genomic_DNA"/>
</dbReference>
<gene>
    <name evidence="2" type="ORF">CQW23_33494</name>
</gene>
<dbReference type="OrthoDB" id="1364490at2759"/>
<reference evidence="2 3" key="1">
    <citation type="journal article" date="2017" name="Genome Biol.">
        <title>New reference genome sequences of hot pepper reveal the massive evolution of plant disease-resistance genes by retroduplication.</title>
        <authorList>
            <person name="Kim S."/>
            <person name="Park J."/>
            <person name="Yeom S.I."/>
            <person name="Kim Y.M."/>
            <person name="Seo E."/>
            <person name="Kim K.T."/>
            <person name="Kim M.S."/>
            <person name="Lee J.M."/>
            <person name="Cheong K."/>
            <person name="Shin H.S."/>
            <person name="Kim S.B."/>
            <person name="Han K."/>
            <person name="Lee J."/>
            <person name="Park M."/>
            <person name="Lee H.A."/>
            <person name="Lee H.Y."/>
            <person name="Lee Y."/>
            <person name="Oh S."/>
            <person name="Lee J.H."/>
            <person name="Choi E."/>
            <person name="Choi E."/>
            <person name="Lee S.E."/>
            <person name="Jeon J."/>
            <person name="Kim H."/>
            <person name="Choi G."/>
            <person name="Song H."/>
            <person name="Lee J."/>
            <person name="Lee S.C."/>
            <person name="Kwon J.K."/>
            <person name="Lee H.Y."/>
            <person name="Koo N."/>
            <person name="Hong Y."/>
            <person name="Kim R.W."/>
            <person name="Kang W.H."/>
            <person name="Huh J.H."/>
            <person name="Kang B.C."/>
            <person name="Yang T.J."/>
            <person name="Lee Y.H."/>
            <person name="Bennetzen J.L."/>
            <person name="Choi D."/>
        </authorList>
    </citation>
    <scope>NUCLEOTIDE SEQUENCE [LARGE SCALE GENOMIC DNA]</scope>
    <source>
        <strain evidence="3">cv. PBC81</strain>
    </source>
</reference>
<name>A0A2G2V1L4_CAPBA</name>
<comment type="caution">
    <text evidence="2">The sequence shown here is derived from an EMBL/GenBank/DDBJ whole genome shotgun (WGS) entry which is preliminary data.</text>
</comment>
<protein>
    <submittedName>
        <fullName evidence="2">Uncharacterized protein</fullName>
    </submittedName>
</protein>
<dbReference type="Proteomes" id="UP000224567">
    <property type="component" value="Unassembled WGS sequence"/>
</dbReference>
<feature type="compositionally biased region" description="Basic residues" evidence="1">
    <location>
        <begin position="256"/>
        <end position="276"/>
    </location>
</feature>